<comment type="caution">
    <text evidence="2">The sequence shown here is derived from an EMBL/GenBank/DDBJ whole genome shotgun (WGS) entry which is preliminary data.</text>
</comment>
<proteinExistence type="predicted"/>
<evidence type="ECO:0000313" key="2">
    <source>
        <dbReference type="EMBL" id="PZD70442.1"/>
    </source>
</evidence>
<reference evidence="2 3" key="1">
    <citation type="journal article" date="2018" name="Sci. Rep.">
        <title>A novel species of the marine cyanobacterium Acaryochloris with a unique pigment content and lifestyle.</title>
        <authorList>
            <person name="Partensky F."/>
            <person name="Six C."/>
            <person name="Ratin M."/>
            <person name="Garczarek L."/>
            <person name="Vaulot D."/>
            <person name="Probert I."/>
            <person name="Calteau A."/>
            <person name="Gourvil P."/>
            <person name="Marie D."/>
            <person name="Grebert T."/>
            <person name="Bouchier C."/>
            <person name="Le Panse S."/>
            <person name="Gachenot M."/>
            <person name="Rodriguez F."/>
            <person name="Garrido J.L."/>
        </authorList>
    </citation>
    <scope>NUCLEOTIDE SEQUENCE [LARGE SCALE GENOMIC DNA]</scope>
    <source>
        <strain evidence="2 3">RCC1774</strain>
    </source>
</reference>
<keyword evidence="1" id="KW-1133">Transmembrane helix</keyword>
<dbReference type="Proteomes" id="UP000248857">
    <property type="component" value="Unassembled WGS sequence"/>
</dbReference>
<keyword evidence="3" id="KW-1185">Reference proteome</keyword>
<dbReference type="AlphaFoldDB" id="A0A2W1JGZ8"/>
<keyword evidence="1" id="KW-0472">Membrane</keyword>
<dbReference type="EMBL" id="PQWO01000037">
    <property type="protein sequence ID" value="PZD70442.1"/>
    <property type="molecule type" value="Genomic_DNA"/>
</dbReference>
<feature type="transmembrane region" description="Helical" evidence="1">
    <location>
        <begin position="12"/>
        <end position="32"/>
    </location>
</feature>
<gene>
    <name evidence="2" type="ORF">C1752_12225</name>
</gene>
<accession>A0A2W1JGZ8</accession>
<keyword evidence="1" id="KW-0812">Transmembrane</keyword>
<evidence type="ECO:0000313" key="3">
    <source>
        <dbReference type="Proteomes" id="UP000248857"/>
    </source>
</evidence>
<protein>
    <submittedName>
        <fullName evidence="2">Uncharacterized protein</fullName>
    </submittedName>
</protein>
<feature type="transmembrane region" description="Helical" evidence="1">
    <location>
        <begin position="72"/>
        <end position="90"/>
    </location>
</feature>
<sequence>MSISFRKESEWLGYLLVLLITTGLMMATFSLLPRASISVLTVLSGFCGLIGHGFSLDDSLLSVVALTISSDYFVLGPFFLGFICSSILMVRLIDSEWLSLRVLNCSKIYKAWFQLFPLSVACLANASGMTNLF</sequence>
<name>A0A2W1JGZ8_9CYAN</name>
<evidence type="ECO:0000256" key="1">
    <source>
        <dbReference type="SAM" id="Phobius"/>
    </source>
</evidence>
<organism evidence="2 3">
    <name type="scientific">Acaryochloris thomasi RCC1774</name>
    <dbReference type="NCBI Taxonomy" id="1764569"/>
    <lineage>
        <taxon>Bacteria</taxon>
        <taxon>Bacillati</taxon>
        <taxon>Cyanobacteriota</taxon>
        <taxon>Cyanophyceae</taxon>
        <taxon>Acaryochloridales</taxon>
        <taxon>Acaryochloridaceae</taxon>
        <taxon>Acaryochloris</taxon>
        <taxon>Acaryochloris thomasi</taxon>
    </lineage>
</organism>
<feature type="transmembrane region" description="Helical" evidence="1">
    <location>
        <begin position="39"/>
        <end position="56"/>
    </location>
</feature>